<dbReference type="PROSITE" id="PS50181">
    <property type="entry name" value="FBOX"/>
    <property type="match status" value="1"/>
</dbReference>
<dbReference type="InterPro" id="IPR036047">
    <property type="entry name" value="F-box-like_dom_sf"/>
</dbReference>
<dbReference type="CDD" id="cd09917">
    <property type="entry name" value="F-box_SF"/>
    <property type="match status" value="1"/>
</dbReference>
<dbReference type="Proteomes" id="UP000054007">
    <property type="component" value="Unassembled WGS sequence"/>
</dbReference>
<proteinExistence type="predicted"/>
<dbReference type="InterPro" id="IPR001810">
    <property type="entry name" value="F-box_dom"/>
</dbReference>
<feature type="region of interest" description="Disordered" evidence="1">
    <location>
        <begin position="23"/>
        <end position="42"/>
    </location>
</feature>
<sequence length="275" mass="30844">MPSLYVRWRRAFNKVMKRLPKKWGRKAKDSIPTTSSPTDIWPPTPSPHGYYVYYRGELDSSLEISETTSTTTGSDSATTDSDETTNSTESETKSAGEIEEIGELSVLKSVPLDILYEVLTHVEPLDLLQVARSSKRLRKNLLTRSARSIWLNSFDNVGFYRRNFVTLDHVSEPRLASVLFESICNNCGGKALFPPQCESCTSLCPRCLFNSGIDDLKDTYGAIQPELAEKLRAVRVIAPQLTSIMCDHHCHYPPQSKPVPLAGTLRSNLIIRCIF</sequence>
<protein>
    <recommendedName>
        <fullName evidence="2">F-box domain-containing protein</fullName>
    </recommendedName>
</protein>
<reference evidence="3 4" key="1">
    <citation type="journal article" date="2015" name="Fungal Genet. Biol.">
        <title>Evolution of novel wood decay mechanisms in Agaricales revealed by the genome sequences of Fistulina hepatica and Cylindrobasidium torrendii.</title>
        <authorList>
            <person name="Floudas D."/>
            <person name="Held B.W."/>
            <person name="Riley R."/>
            <person name="Nagy L.G."/>
            <person name="Koehler G."/>
            <person name="Ransdell A.S."/>
            <person name="Younus H."/>
            <person name="Chow J."/>
            <person name="Chiniquy J."/>
            <person name="Lipzen A."/>
            <person name="Tritt A."/>
            <person name="Sun H."/>
            <person name="Haridas S."/>
            <person name="LaButti K."/>
            <person name="Ohm R.A."/>
            <person name="Kues U."/>
            <person name="Blanchette R.A."/>
            <person name="Grigoriev I.V."/>
            <person name="Minto R.E."/>
            <person name="Hibbett D.S."/>
        </authorList>
    </citation>
    <scope>NUCLEOTIDE SEQUENCE [LARGE SCALE GENOMIC DNA]</scope>
    <source>
        <strain evidence="3 4">FP15055 ss-10</strain>
    </source>
</reference>
<dbReference type="SUPFAM" id="SSF81383">
    <property type="entry name" value="F-box domain"/>
    <property type="match status" value="1"/>
</dbReference>
<feature type="compositionally biased region" description="Low complexity" evidence="1">
    <location>
        <begin position="66"/>
        <end position="89"/>
    </location>
</feature>
<name>A0A0D7B0I5_9AGAR</name>
<evidence type="ECO:0000313" key="4">
    <source>
        <dbReference type="Proteomes" id="UP000054007"/>
    </source>
</evidence>
<feature type="region of interest" description="Disordered" evidence="1">
    <location>
        <begin position="66"/>
        <end position="96"/>
    </location>
</feature>
<dbReference type="AlphaFoldDB" id="A0A0D7B0I5"/>
<keyword evidence="4" id="KW-1185">Reference proteome</keyword>
<evidence type="ECO:0000259" key="2">
    <source>
        <dbReference type="PROSITE" id="PS50181"/>
    </source>
</evidence>
<accession>A0A0D7B0I5</accession>
<evidence type="ECO:0000256" key="1">
    <source>
        <dbReference type="SAM" id="MobiDB-lite"/>
    </source>
</evidence>
<dbReference type="OrthoDB" id="2322499at2759"/>
<dbReference type="EMBL" id="KN880679">
    <property type="protein sequence ID" value="KIY63690.1"/>
    <property type="molecule type" value="Genomic_DNA"/>
</dbReference>
<dbReference type="STRING" id="1314674.A0A0D7B0I5"/>
<feature type="domain" description="F-box" evidence="2">
    <location>
        <begin position="104"/>
        <end position="153"/>
    </location>
</feature>
<evidence type="ECO:0000313" key="3">
    <source>
        <dbReference type="EMBL" id="KIY63690.1"/>
    </source>
</evidence>
<organism evidence="3 4">
    <name type="scientific">Cylindrobasidium torrendii FP15055 ss-10</name>
    <dbReference type="NCBI Taxonomy" id="1314674"/>
    <lineage>
        <taxon>Eukaryota</taxon>
        <taxon>Fungi</taxon>
        <taxon>Dikarya</taxon>
        <taxon>Basidiomycota</taxon>
        <taxon>Agaricomycotina</taxon>
        <taxon>Agaricomycetes</taxon>
        <taxon>Agaricomycetidae</taxon>
        <taxon>Agaricales</taxon>
        <taxon>Marasmiineae</taxon>
        <taxon>Physalacriaceae</taxon>
        <taxon>Cylindrobasidium</taxon>
    </lineage>
</organism>
<gene>
    <name evidence="3" type="ORF">CYLTODRAFT_127315</name>
</gene>